<organism evidence="2 3">
    <name type="scientific">Lynx pardinus</name>
    <name type="common">Iberian lynx</name>
    <name type="synonym">Felis pardina</name>
    <dbReference type="NCBI Taxonomy" id="191816"/>
    <lineage>
        <taxon>Eukaryota</taxon>
        <taxon>Metazoa</taxon>
        <taxon>Chordata</taxon>
        <taxon>Craniata</taxon>
        <taxon>Vertebrata</taxon>
        <taxon>Euteleostomi</taxon>
        <taxon>Mammalia</taxon>
        <taxon>Eutheria</taxon>
        <taxon>Laurasiatheria</taxon>
        <taxon>Carnivora</taxon>
        <taxon>Feliformia</taxon>
        <taxon>Felidae</taxon>
        <taxon>Felinae</taxon>
        <taxon>Lynx</taxon>
    </lineage>
</organism>
<dbReference type="AlphaFoldDB" id="A0A485NWP2"/>
<dbReference type="EMBL" id="CAAGRJ010022213">
    <property type="protein sequence ID" value="VFV36076.1"/>
    <property type="molecule type" value="Genomic_DNA"/>
</dbReference>
<evidence type="ECO:0000256" key="1">
    <source>
        <dbReference type="SAM" id="MobiDB-lite"/>
    </source>
</evidence>
<name>A0A485NWP2_LYNPA</name>
<keyword evidence="3" id="KW-1185">Reference proteome</keyword>
<feature type="region of interest" description="Disordered" evidence="1">
    <location>
        <begin position="1"/>
        <end position="32"/>
    </location>
</feature>
<accession>A0A485NWP2</accession>
<gene>
    <name evidence="2" type="ORF">LYPA_23C000617</name>
</gene>
<reference evidence="2 3" key="1">
    <citation type="submission" date="2019-01" db="EMBL/GenBank/DDBJ databases">
        <authorList>
            <person name="Alioto T."/>
            <person name="Alioto T."/>
        </authorList>
    </citation>
    <scope>NUCLEOTIDE SEQUENCE [LARGE SCALE GENOMIC DNA]</scope>
</reference>
<sequence length="56" mass="5834">MAQPGTGARAMEKPVQTSLVHADSGDSSEDIRSSTGFLWTQLASSCSSQSCGLPDF</sequence>
<evidence type="ECO:0000313" key="3">
    <source>
        <dbReference type="Proteomes" id="UP000386466"/>
    </source>
</evidence>
<proteinExistence type="predicted"/>
<dbReference type="Proteomes" id="UP000386466">
    <property type="component" value="Unassembled WGS sequence"/>
</dbReference>
<protein>
    <submittedName>
        <fullName evidence="2">Uncharacterized protein</fullName>
    </submittedName>
</protein>
<evidence type="ECO:0000313" key="2">
    <source>
        <dbReference type="EMBL" id="VFV36076.1"/>
    </source>
</evidence>